<keyword evidence="5 9" id="KW-0812">Transmembrane</keyword>
<feature type="transmembrane region" description="Helical" evidence="9">
    <location>
        <begin position="7"/>
        <end position="25"/>
    </location>
</feature>
<evidence type="ECO:0000256" key="7">
    <source>
        <dbReference type="ARBA" id="ARBA00023136"/>
    </source>
</evidence>
<evidence type="ECO:0000256" key="5">
    <source>
        <dbReference type="ARBA" id="ARBA00022692"/>
    </source>
</evidence>
<gene>
    <name evidence="10" type="ORF">NCI01_20945</name>
</gene>
<evidence type="ECO:0000256" key="3">
    <source>
        <dbReference type="ARBA" id="ARBA00022448"/>
    </source>
</evidence>
<dbReference type="PANTHER" id="PTHR21716:SF53">
    <property type="entry name" value="PERMEASE PERM-RELATED"/>
    <property type="match status" value="1"/>
</dbReference>
<organism evidence="10 11">
    <name type="scientific">Nocardioides pinisoli</name>
    <dbReference type="NCBI Taxonomy" id="2950279"/>
    <lineage>
        <taxon>Bacteria</taxon>
        <taxon>Bacillati</taxon>
        <taxon>Actinomycetota</taxon>
        <taxon>Actinomycetes</taxon>
        <taxon>Propionibacteriales</taxon>
        <taxon>Nocardioidaceae</taxon>
        <taxon>Nocardioides</taxon>
    </lineage>
</organism>
<dbReference type="InterPro" id="IPR002549">
    <property type="entry name" value="AI-2E-like"/>
</dbReference>
<keyword evidence="6 9" id="KW-1133">Transmembrane helix</keyword>
<dbReference type="Pfam" id="PF01594">
    <property type="entry name" value="AI-2E_transport"/>
    <property type="match status" value="1"/>
</dbReference>
<evidence type="ECO:0000256" key="6">
    <source>
        <dbReference type="ARBA" id="ARBA00022989"/>
    </source>
</evidence>
<evidence type="ECO:0000256" key="9">
    <source>
        <dbReference type="SAM" id="Phobius"/>
    </source>
</evidence>
<feature type="transmembrane region" description="Helical" evidence="9">
    <location>
        <begin position="222"/>
        <end position="251"/>
    </location>
</feature>
<comment type="similarity">
    <text evidence="2">Belongs to the autoinducer-2 exporter (AI-2E) (TC 2.A.86) family.</text>
</comment>
<evidence type="ECO:0000256" key="8">
    <source>
        <dbReference type="SAM" id="MobiDB-lite"/>
    </source>
</evidence>
<reference evidence="10 11" key="1">
    <citation type="submission" date="2022-06" db="EMBL/GenBank/DDBJ databases">
        <authorList>
            <person name="So Y."/>
        </authorList>
    </citation>
    <scope>NUCLEOTIDE SEQUENCE [LARGE SCALE GENOMIC DNA]</scope>
    <source>
        <strain evidence="10 11">STR3</strain>
    </source>
</reference>
<keyword evidence="3" id="KW-0813">Transport</keyword>
<protein>
    <submittedName>
        <fullName evidence="10">AI-2E family transporter</fullName>
    </submittedName>
</protein>
<dbReference type="RefSeq" id="WP_254183432.1">
    <property type="nucleotide sequence ID" value="NZ_JANARS010000013.1"/>
</dbReference>
<evidence type="ECO:0000256" key="2">
    <source>
        <dbReference type="ARBA" id="ARBA00009773"/>
    </source>
</evidence>
<feature type="transmembrane region" description="Helical" evidence="9">
    <location>
        <begin position="258"/>
        <end position="277"/>
    </location>
</feature>
<feature type="region of interest" description="Disordered" evidence="8">
    <location>
        <begin position="339"/>
        <end position="365"/>
    </location>
</feature>
<keyword evidence="11" id="KW-1185">Reference proteome</keyword>
<name>A0ABT1L2M9_9ACTN</name>
<evidence type="ECO:0000256" key="4">
    <source>
        <dbReference type="ARBA" id="ARBA00022475"/>
    </source>
</evidence>
<feature type="transmembrane region" description="Helical" evidence="9">
    <location>
        <begin position="194"/>
        <end position="216"/>
    </location>
</feature>
<sequence length="365" mass="38385">MTLPSARTTTMLLGAASVVVVLAGVKAASEIVWPVMLALALTVLLHPLRRRLERRVPVWLASTTLLVTAVALLLSLALSVGLAIARLAQLVPSYASEYDDLGANIEKTLDALGVGTEQVDAMAAKVDPQRIVDVATSLLSNVASLTSSLFLIVTLLVFFAFDAAKTDGLVRLARAHRPQLVEALESFASGTRSYFGVSAVFGLIVAVIDTAVLWVLGVPGAFIWGVLAFVTNFIPNIGFVIGIIPPALIALLEGGPSLMLWVIVLYAAVNVVIQSFIQPRFVGDAVGLSTSLTFLSLVFWTWILGPIGALLAVPSSLLARALLVEADVAQRWRLPLISGAPEGASRGDRSGPPPDDDAAPIQDGA</sequence>
<comment type="subcellular location">
    <subcellularLocation>
        <location evidence="1">Cell membrane</location>
        <topology evidence="1">Multi-pass membrane protein</topology>
    </subcellularLocation>
</comment>
<dbReference type="Proteomes" id="UP001204524">
    <property type="component" value="Unassembled WGS sequence"/>
</dbReference>
<feature type="transmembrane region" description="Helical" evidence="9">
    <location>
        <begin position="297"/>
        <end position="323"/>
    </location>
</feature>
<feature type="transmembrane region" description="Helical" evidence="9">
    <location>
        <begin position="60"/>
        <end position="84"/>
    </location>
</feature>
<accession>A0ABT1L2M9</accession>
<keyword evidence="7 9" id="KW-0472">Membrane</keyword>
<evidence type="ECO:0000313" key="11">
    <source>
        <dbReference type="Proteomes" id="UP001204524"/>
    </source>
</evidence>
<keyword evidence="4" id="KW-1003">Cell membrane</keyword>
<evidence type="ECO:0000256" key="1">
    <source>
        <dbReference type="ARBA" id="ARBA00004651"/>
    </source>
</evidence>
<comment type="caution">
    <text evidence="10">The sequence shown here is derived from an EMBL/GenBank/DDBJ whole genome shotgun (WGS) entry which is preliminary data.</text>
</comment>
<feature type="transmembrane region" description="Helical" evidence="9">
    <location>
        <begin position="142"/>
        <end position="161"/>
    </location>
</feature>
<dbReference type="EMBL" id="JANARS010000013">
    <property type="protein sequence ID" value="MCP3424276.1"/>
    <property type="molecule type" value="Genomic_DNA"/>
</dbReference>
<dbReference type="PANTHER" id="PTHR21716">
    <property type="entry name" value="TRANSMEMBRANE PROTEIN"/>
    <property type="match status" value="1"/>
</dbReference>
<proteinExistence type="inferred from homology"/>
<evidence type="ECO:0000313" key="10">
    <source>
        <dbReference type="EMBL" id="MCP3424276.1"/>
    </source>
</evidence>